<feature type="non-terminal residue" evidence="1">
    <location>
        <position position="1"/>
    </location>
</feature>
<evidence type="ECO:0000313" key="2">
    <source>
        <dbReference type="Proteomes" id="UP001153678"/>
    </source>
</evidence>
<comment type="caution">
    <text evidence="1">The sequence shown here is derived from an EMBL/GenBank/DDBJ whole genome shotgun (WGS) entry which is preliminary data.</text>
</comment>
<gene>
    <name evidence="1" type="ORF">FWILDA_LOCUS18232</name>
</gene>
<name>A0A9W4XAG4_9GLOM</name>
<keyword evidence="2" id="KW-1185">Reference proteome</keyword>
<evidence type="ECO:0000313" key="1">
    <source>
        <dbReference type="EMBL" id="CAI2197752.1"/>
    </source>
</evidence>
<proteinExistence type="predicted"/>
<dbReference type="EMBL" id="CAMKVN010017006">
    <property type="protein sequence ID" value="CAI2197752.1"/>
    <property type="molecule type" value="Genomic_DNA"/>
</dbReference>
<accession>A0A9W4XAG4</accession>
<sequence>VQDNNFKTASDDLYSFHHKVVQENSIQLSGWSTINKYICKKGKWTSSLCLHEFYDIETQSQELCEFAKVLNLNYNAFMICMTLHWKDDPKPLKPICLIDVEMELDL</sequence>
<dbReference type="AlphaFoldDB" id="A0A9W4XAG4"/>
<dbReference type="Proteomes" id="UP001153678">
    <property type="component" value="Unassembled WGS sequence"/>
</dbReference>
<organism evidence="1 2">
    <name type="scientific">Funneliformis geosporum</name>
    <dbReference type="NCBI Taxonomy" id="1117311"/>
    <lineage>
        <taxon>Eukaryota</taxon>
        <taxon>Fungi</taxon>
        <taxon>Fungi incertae sedis</taxon>
        <taxon>Mucoromycota</taxon>
        <taxon>Glomeromycotina</taxon>
        <taxon>Glomeromycetes</taxon>
        <taxon>Glomerales</taxon>
        <taxon>Glomeraceae</taxon>
        <taxon>Funneliformis</taxon>
    </lineage>
</organism>
<protein>
    <submittedName>
        <fullName evidence="1">8340_t:CDS:1</fullName>
    </submittedName>
</protein>
<reference evidence="1" key="1">
    <citation type="submission" date="2022-08" db="EMBL/GenBank/DDBJ databases">
        <authorList>
            <person name="Kallberg Y."/>
            <person name="Tangrot J."/>
            <person name="Rosling A."/>
        </authorList>
    </citation>
    <scope>NUCLEOTIDE SEQUENCE</scope>
    <source>
        <strain evidence="1">Wild A</strain>
    </source>
</reference>